<protein>
    <submittedName>
        <fullName evidence="1">Uncharacterized protein</fullName>
    </submittedName>
</protein>
<proteinExistence type="predicted"/>
<gene>
    <name evidence="1" type="ORF">THF1A12_320036</name>
</gene>
<accession>A0AAU9QPA7</accession>
<name>A0AAU9QPA7_9VIBR</name>
<comment type="caution">
    <text evidence="1">The sequence shown here is derived from an EMBL/GenBank/DDBJ whole genome shotgun (WGS) entry which is preliminary data.</text>
</comment>
<sequence>MSVMQAQNQKSLLDIYFNLHRWDDWLHSSNDKHCSWQLMSIPK</sequence>
<dbReference type="EMBL" id="CAKMUD010000086">
    <property type="protein sequence ID" value="CAH1597388.1"/>
    <property type="molecule type" value="Genomic_DNA"/>
</dbReference>
<evidence type="ECO:0000313" key="1">
    <source>
        <dbReference type="EMBL" id="CAH1597388.1"/>
    </source>
</evidence>
<evidence type="ECO:0000313" key="2">
    <source>
        <dbReference type="Proteomes" id="UP001295462"/>
    </source>
</evidence>
<organism evidence="1 2">
    <name type="scientific">Vibrio jasicida</name>
    <dbReference type="NCBI Taxonomy" id="766224"/>
    <lineage>
        <taxon>Bacteria</taxon>
        <taxon>Pseudomonadati</taxon>
        <taxon>Pseudomonadota</taxon>
        <taxon>Gammaproteobacteria</taxon>
        <taxon>Vibrionales</taxon>
        <taxon>Vibrionaceae</taxon>
        <taxon>Vibrio</taxon>
    </lineage>
</organism>
<reference evidence="1" key="1">
    <citation type="submission" date="2022-01" db="EMBL/GenBank/DDBJ databases">
        <authorList>
            <person name="Lagorce A."/>
        </authorList>
    </citation>
    <scope>NUCLEOTIDE SEQUENCE</scope>
    <source>
        <strain evidence="1">Th15_F1_A12</strain>
    </source>
</reference>
<dbReference type="AlphaFoldDB" id="A0AAU9QPA7"/>
<dbReference type="Proteomes" id="UP001295462">
    <property type="component" value="Unassembled WGS sequence"/>
</dbReference>